<comment type="function">
    <text evidence="1">VSG forms a coat on the surface of the parasite. The trypanosome evades the immune response of the host by expressing a series of antigenically distinct VSGs from an estimated 1000 VSG genes.</text>
</comment>
<dbReference type="SUPFAM" id="SSF118251">
    <property type="entry name" value="Variant surface glycoprotein MITAT 1.2, VSG 221, C-terminal domain"/>
    <property type="match status" value="1"/>
</dbReference>
<accession>A0A1J0R886</accession>
<proteinExistence type="predicted"/>
<dbReference type="Gene3D" id="4.10.110.20">
    <property type="entry name" value="Variant surface glycoprotein MITAT 1.2, VSG 221, C-terminal domain"/>
    <property type="match status" value="1"/>
</dbReference>
<dbReference type="VEuPathDB" id="TriTrypDB:Tb11.0660"/>
<evidence type="ECO:0000256" key="5">
    <source>
        <dbReference type="ARBA" id="ARBA00023136"/>
    </source>
</evidence>
<evidence type="ECO:0000256" key="1">
    <source>
        <dbReference type="ARBA" id="ARBA00002523"/>
    </source>
</evidence>
<keyword evidence="4" id="KW-0336">GPI-anchor</keyword>
<dbReference type="InterPro" id="IPR027446">
    <property type="entry name" value="VSG_C_dom_sf"/>
</dbReference>
<organism evidence="10">
    <name type="scientific">Trypanosoma brucei</name>
    <dbReference type="NCBI Taxonomy" id="5691"/>
    <lineage>
        <taxon>Eukaryota</taxon>
        <taxon>Discoba</taxon>
        <taxon>Euglenozoa</taxon>
        <taxon>Kinetoplastea</taxon>
        <taxon>Metakinetoplastina</taxon>
        <taxon>Trypanosomatida</taxon>
        <taxon>Trypanosomatidae</taxon>
        <taxon>Trypanosoma</taxon>
    </lineage>
</organism>
<feature type="region of interest" description="Disordered" evidence="8">
    <location>
        <begin position="409"/>
        <end position="429"/>
    </location>
</feature>
<dbReference type="InterPro" id="IPR001812">
    <property type="entry name" value="Trypano_VSG_A_N_dom"/>
</dbReference>
<dbReference type="Pfam" id="PF00913">
    <property type="entry name" value="Trypan_glycop"/>
    <property type="match status" value="1"/>
</dbReference>
<dbReference type="GO" id="GO:0042783">
    <property type="term" value="P:symbiont-mediated evasion of host immune response"/>
    <property type="evidence" value="ECO:0007669"/>
    <property type="project" value="InterPro"/>
</dbReference>
<keyword evidence="3" id="KW-1003">Cell membrane</keyword>
<dbReference type="VEuPathDB" id="TriTrypDB:Tb427_000517000"/>
<evidence type="ECO:0000313" key="10">
    <source>
        <dbReference type="EMBL" id="APD73980.1"/>
    </source>
</evidence>
<evidence type="ECO:0000256" key="7">
    <source>
        <dbReference type="ARBA" id="ARBA00023288"/>
    </source>
</evidence>
<dbReference type="AlphaFoldDB" id="A0A1J0R886"/>
<keyword evidence="7" id="KW-0449">Lipoprotein</keyword>
<evidence type="ECO:0000256" key="4">
    <source>
        <dbReference type="ARBA" id="ARBA00022622"/>
    </source>
</evidence>
<protein>
    <submittedName>
        <fullName evidence="10">Variant surface glycoprotein 1125.2105</fullName>
    </submittedName>
</protein>
<reference evidence="10" key="1">
    <citation type="submission" date="2016-08" db="EMBL/GenBank/DDBJ databases">
        <title>VSG repertoire of Trypanosoma brucei EATRO 1125.</title>
        <authorList>
            <person name="Cross G.A."/>
        </authorList>
    </citation>
    <scope>NUCLEOTIDE SEQUENCE</scope>
    <source>
        <strain evidence="10">EATRO 1125</strain>
    </source>
</reference>
<keyword evidence="5" id="KW-0472">Membrane</keyword>
<evidence type="ECO:0000256" key="8">
    <source>
        <dbReference type="SAM" id="MobiDB-lite"/>
    </source>
</evidence>
<dbReference type="SUPFAM" id="SSF58087">
    <property type="entry name" value="Variant surface glycoprotein (N-terminal domain)"/>
    <property type="match status" value="1"/>
</dbReference>
<comment type="subcellular location">
    <subcellularLocation>
        <location evidence="2">Cell membrane</location>
        <topology evidence="2">Lipid-anchor</topology>
        <topology evidence="2">GPI-anchor</topology>
    </subcellularLocation>
</comment>
<dbReference type="GO" id="GO:0098552">
    <property type="term" value="C:side of membrane"/>
    <property type="evidence" value="ECO:0007669"/>
    <property type="project" value="UniProtKB-KW"/>
</dbReference>
<evidence type="ECO:0000256" key="3">
    <source>
        <dbReference type="ARBA" id="ARBA00022475"/>
    </source>
</evidence>
<dbReference type="GO" id="GO:0005886">
    <property type="term" value="C:plasma membrane"/>
    <property type="evidence" value="ECO:0007669"/>
    <property type="project" value="UniProtKB-SubCell"/>
</dbReference>
<feature type="domain" description="Trypanosome variant surface glycoprotein A-type N-terminal" evidence="9">
    <location>
        <begin position="4"/>
        <end position="330"/>
    </location>
</feature>
<feature type="compositionally biased region" description="Basic and acidic residues" evidence="8">
    <location>
        <begin position="409"/>
        <end position="421"/>
    </location>
</feature>
<keyword evidence="6" id="KW-0325">Glycoprotein</keyword>
<name>A0A1J0R886_9TRYP</name>
<evidence type="ECO:0000256" key="2">
    <source>
        <dbReference type="ARBA" id="ARBA00004609"/>
    </source>
</evidence>
<evidence type="ECO:0000256" key="6">
    <source>
        <dbReference type="ARBA" id="ARBA00023180"/>
    </source>
</evidence>
<sequence length="446" mass="46758">MVNIEGIANEKLNVLGQSLTAAQTAEATLTAAALAETDDNASYVYAAAATNARKCAARATKQLSDIAGTALAATSVASKAAGHLSELAELLLTTSKQAGGTSIKCIVQDDGSTATNKESVDKLGCPAHKRETPTAKSAADLKTLKATGIATMTGADTLTETASNNNCAFLASNNDNKDSLWHNAGGTTKTATIGHGMIALAFKSDKTSTKAKATKLNDIGAAWTTSKSGRNDELFKTIGALITAAPVDCGDSKEAAIEKFLQAADTAEAITGLFKPKPGKSTLEQATELVNSIAKKSAPGHEDLKSLLDKVKIPKIEDGIAKAEELKNVKWETESTDRIIGSLHTLRRKTHTSQNCPKCDAKTTDTPTAAETDETCGKKGKEDNCKEGCKWEGTGENKKCVVDKTYTPKQEEGGVKSENDGKTTNTTGNNSFVINKDPLMIAVFLL</sequence>
<dbReference type="Gene3D" id="3.90.150.10">
    <property type="entry name" value="Variant Surface Glycoprotein, subunit A domain 1"/>
    <property type="match status" value="1"/>
</dbReference>
<dbReference type="EMBL" id="KX700024">
    <property type="protein sequence ID" value="APD73980.1"/>
    <property type="molecule type" value="Genomic_DNA"/>
</dbReference>
<evidence type="ECO:0000259" key="9">
    <source>
        <dbReference type="Pfam" id="PF00913"/>
    </source>
</evidence>